<feature type="chain" id="PRO_5015491287" description="DUF2927 family protein" evidence="1">
    <location>
        <begin position="17"/>
        <end position="457"/>
    </location>
</feature>
<proteinExistence type="predicted"/>
<evidence type="ECO:0008006" key="4">
    <source>
        <dbReference type="Google" id="ProtNLM"/>
    </source>
</evidence>
<sequence>MRRTFLSLTLALAALAACVPTVEAPSAGRLSSTLSTLPRMRQFSPHAGRPPQRANADMAQDFLDLSFRLETGRDLPVLTRYEGPITLRVTGPAPASATRDLDALLARLRSEAGIAITRTDAAEATITIEFLPGKRLHGIVPGAACFVAPRVRSWTDYRRAGRDQLDWATLTERGTAAIFIPNDTAPQEVRDCLHEELAQALGPLNDLYRLPDSVFNDDNIHTVLTGFDMLMLRATYAPELHSGMTKGEVAARLPAILARLNPAGAGRTARHPGPTPVAFSRAIETALGHGSGRAARRAAARSAVNIAGDMGWRDTRAGFAWLILGRLSLPDDPVAAAEALMTAGRIYHADPLLAIQSAHADMQLAAFALTQGDADLAIALADGALPHAAEAENAALLATLLAMKAEALTLQGRDDAARSTRLDSLGWARYGFGPDKEVRRQIDEIAALSPLNRSRPR</sequence>
<dbReference type="Proteomes" id="UP000238338">
    <property type="component" value="Unassembled WGS sequence"/>
</dbReference>
<evidence type="ECO:0000313" key="2">
    <source>
        <dbReference type="EMBL" id="PQV57707.1"/>
    </source>
</evidence>
<dbReference type="EMBL" id="PVEP01000002">
    <property type="protein sequence ID" value="PQV57707.1"/>
    <property type="molecule type" value="Genomic_DNA"/>
</dbReference>
<dbReference type="AlphaFoldDB" id="A0A2S8SA42"/>
<keyword evidence="1" id="KW-0732">Signal</keyword>
<protein>
    <recommendedName>
        <fullName evidence="4">DUF2927 family protein</fullName>
    </recommendedName>
</protein>
<reference evidence="2 3" key="1">
    <citation type="submission" date="2018-02" db="EMBL/GenBank/DDBJ databases">
        <title>Genomic Encyclopedia of Archaeal and Bacterial Type Strains, Phase II (KMG-II): from individual species to whole genera.</title>
        <authorList>
            <person name="Goeker M."/>
        </authorList>
    </citation>
    <scope>NUCLEOTIDE SEQUENCE [LARGE SCALE GENOMIC DNA]</scope>
    <source>
        <strain evidence="2 3">DSM 18921</strain>
    </source>
</reference>
<keyword evidence="3" id="KW-1185">Reference proteome</keyword>
<dbReference type="RefSeq" id="WP_105513933.1">
    <property type="nucleotide sequence ID" value="NZ_PVEP01000002.1"/>
</dbReference>
<evidence type="ECO:0000256" key="1">
    <source>
        <dbReference type="SAM" id="SignalP"/>
    </source>
</evidence>
<dbReference type="Pfam" id="PF11150">
    <property type="entry name" value="DUF2927"/>
    <property type="match status" value="1"/>
</dbReference>
<organism evidence="2 3">
    <name type="scientific">Albidovulum denitrificans</name>
    <dbReference type="NCBI Taxonomy" id="404881"/>
    <lineage>
        <taxon>Bacteria</taxon>
        <taxon>Pseudomonadati</taxon>
        <taxon>Pseudomonadota</taxon>
        <taxon>Alphaproteobacteria</taxon>
        <taxon>Rhodobacterales</taxon>
        <taxon>Paracoccaceae</taxon>
        <taxon>Albidovulum</taxon>
    </lineage>
</organism>
<comment type="caution">
    <text evidence="2">The sequence shown here is derived from an EMBL/GenBank/DDBJ whole genome shotgun (WGS) entry which is preliminary data.</text>
</comment>
<name>A0A2S8SA42_9RHOB</name>
<dbReference type="PROSITE" id="PS51257">
    <property type="entry name" value="PROKAR_LIPOPROTEIN"/>
    <property type="match status" value="1"/>
</dbReference>
<accession>A0A2S8SA42</accession>
<gene>
    <name evidence="2" type="ORF">LX70_01513</name>
</gene>
<feature type="signal peptide" evidence="1">
    <location>
        <begin position="1"/>
        <end position="16"/>
    </location>
</feature>
<evidence type="ECO:0000313" key="3">
    <source>
        <dbReference type="Proteomes" id="UP000238338"/>
    </source>
</evidence>
<dbReference type="InterPro" id="IPR021323">
    <property type="entry name" value="DUF2927"/>
</dbReference>
<dbReference type="OrthoDB" id="7823193at2"/>